<comment type="cofactor">
    <cofactor evidence="1 4">
        <name>pyridoxal 5'-phosphate</name>
        <dbReference type="ChEBI" id="CHEBI:597326"/>
    </cofactor>
</comment>
<feature type="modified residue" description="N6-(pyridoxal phosphate)lysine" evidence="3">
    <location>
        <position position="237"/>
    </location>
</feature>
<protein>
    <submittedName>
        <fullName evidence="5">Cystathionine gamma-synthase family protein</fullName>
    </submittedName>
</protein>
<dbReference type="InterPro" id="IPR000277">
    <property type="entry name" value="Cys/Met-Metab_PyrdxlP-dep_enz"/>
</dbReference>
<name>A0A3B7QZM4_9BACT</name>
<dbReference type="PANTHER" id="PTHR11808:SF86">
    <property type="entry name" value="METHIONINE GAMMA-LYASE"/>
    <property type="match status" value="1"/>
</dbReference>
<dbReference type="GO" id="GO:0030170">
    <property type="term" value="F:pyridoxal phosphate binding"/>
    <property type="evidence" value="ECO:0007669"/>
    <property type="project" value="InterPro"/>
</dbReference>
<evidence type="ECO:0000256" key="3">
    <source>
        <dbReference type="PIRSR" id="PIRSR001434-2"/>
    </source>
</evidence>
<dbReference type="FunFam" id="3.40.640.10:FF:000046">
    <property type="entry name" value="Cystathionine gamma-lyase"/>
    <property type="match status" value="1"/>
</dbReference>
<dbReference type="AlphaFoldDB" id="A0A3B7QZM4"/>
<accession>A0A3B7QZM4</accession>
<sequence>MKELRKQAELNGRPLKPESLMMSYGFRPEWSEGAIKCPIFQTSTFVFKNAEEGKAFFELAYGLRQPAPEEEMGLIYSRLNNPSLEILEDRLTLWDGAEDAASFASGMAAISTSLLALLKPGDVVLHSEPVYGGTDFFLKNVLPRFGITAEGFSPTLPAEALQARAAALGDKLAVLYVETPANPTNHLVDLDACVAAAKLAGTAERPCRVVVDNTFLGPVFQHPLRHGADLVLYSATKFLGGHSDLIAGAALGSKALMKEVRAMRTFMGSMCDPNTGWMLMRSLETLKLRMERAAQSARVVADWLRQHPQVTRTYYLGHLEHDAAQQDIYQRQCLSPGSMISFDIAGGEAEAFRFLNRLQLIKLAVSLGGTESLAEHPATMTHSDITPELQREMGITESMVRLSIGVEDPADLIADLAQAFGDEAEPVAVATTAAYDAVI</sequence>
<dbReference type="SUPFAM" id="SSF53383">
    <property type="entry name" value="PLP-dependent transferases"/>
    <property type="match status" value="1"/>
</dbReference>
<organism evidence="5 6">
    <name type="scientific">Hymenobacter oligotrophus</name>
    <dbReference type="NCBI Taxonomy" id="2319843"/>
    <lineage>
        <taxon>Bacteria</taxon>
        <taxon>Pseudomonadati</taxon>
        <taxon>Bacteroidota</taxon>
        <taxon>Cytophagia</taxon>
        <taxon>Cytophagales</taxon>
        <taxon>Hymenobacteraceae</taxon>
        <taxon>Hymenobacter</taxon>
    </lineage>
</organism>
<dbReference type="InterPro" id="IPR054542">
    <property type="entry name" value="Cys_met_metab_PP"/>
</dbReference>
<comment type="similarity">
    <text evidence="4">Belongs to the trans-sulfuration enzymes family.</text>
</comment>
<dbReference type="KEGG" id="hyh:D3Y59_09820"/>
<evidence type="ECO:0000256" key="4">
    <source>
        <dbReference type="RuleBase" id="RU362118"/>
    </source>
</evidence>
<dbReference type="RefSeq" id="WP_119444895.1">
    <property type="nucleotide sequence ID" value="NZ_CP032317.1"/>
</dbReference>
<gene>
    <name evidence="5" type="ORF">D3Y59_09820</name>
</gene>
<keyword evidence="6" id="KW-1185">Reference proteome</keyword>
<dbReference type="CDD" id="cd00614">
    <property type="entry name" value="CGS_like"/>
    <property type="match status" value="1"/>
</dbReference>
<dbReference type="GO" id="GO:0016846">
    <property type="term" value="F:carbon-sulfur lyase activity"/>
    <property type="evidence" value="ECO:0007669"/>
    <property type="project" value="TreeGrafter"/>
</dbReference>
<dbReference type="InterPro" id="IPR015421">
    <property type="entry name" value="PyrdxlP-dep_Trfase_major"/>
</dbReference>
<dbReference type="GO" id="GO:0005737">
    <property type="term" value="C:cytoplasm"/>
    <property type="evidence" value="ECO:0007669"/>
    <property type="project" value="TreeGrafter"/>
</dbReference>
<dbReference type="InterPro" id="IPR015422">
    <property type="entry name" value="PyrdxlP-dep_Trfase_small"/>
</dbReference>
<dbReference type="Proteomes" id="UP000262802">
    <property type="component" value="Chromosome"/>
</dbReference>
<keyword evidence="2 3" id="KW-0663">Pyridoxal phosphate</keyword>
<dbReference type="Pfam" id="PF01053">
    <property type="entry name" value="Cys_Met_Meta_PP"/>
    <property type="match status" value="1"/>
</dbReference>
<dbReference type="GO" id="GO:0019346">
    <property type="term" value="P:transsulfuration"/>
    <property type="evidence" value="ECO:0007669"/>
    <property type="project" value="InterPro"/>
</dbReference>
<dbReference type="PIRSF" id="PIRSF001434">
    <property type="entry name" value="CGS"/>
    <property type="match status" value="1"/>
</dbReference>
<proteinExistence type="inferred from homology"/>
<dbReference type="Gene3D" id="3.40.640.10">
    <property type="entry name" value="Type I PLP-dependent aspartate aminotransferase-like (Major domain)"/>
    <property type="match status" value="1"/>
</dbReference>
<reference evidence="5 6" key="1">
    <citation type="submission" date="2018-09" db="EMBL/GenBank/DDBJ databases">
        <title>Hymenobacter medium sp. nov., isolated from R2A medium.</title>
        <authorList>
            <person name="Yingchao G."/>
        </authorList>
    </citation>
    <scope>NUCLEOTIDE SEQUENCE [LARGE SCALE GENOMIC DNA]</scope>
    <source>
        <strain evidence="6">sh-6</strain>
    </source>
</reference>
<evidence type="ECO:0000313" key="5">
    <source>
        <dbReference type="EMBL" id="AYA37324.1"/>
    </source>
</evidence>
<dbReference type="PANTHER" id="PTHR11808">
    <property type="entry name" value="TRANS-SULFURATION ENZYME FAMILY MEMBER"/>
    <property type="match status" value="1"/>
</dbReference>
<evidence type="ECO:0000256" key="1">
    <source>
        <dbReference type="ARBA" id="ARBA00001933"/>
    </source>
</evidence>
<dbReference type="InterPro" id="IPR015424">
    <property type="entry name" value="PyrdxlP-dep_Trfase"/>
</dbReference>
<dbReference type="NCBIfam" id="NF005455">
    <property type="entry name" value="PRK07049.1"/>
    <property type="match status" value="1"/>
</dbReference>
<evidence type="ECO:0000313" key="6">
    <source>
        <dbReference type="Proteomes" id="UP000262802"/>
    </source>
</evidence>
<dbReference type="Gene3D" id="3.90.1150.10">
    <property type="entry name" value="Aspartate Aminotransferase, domain 1"/>
    <property type="match status" value="1"/>
</dbReference>
<dbReference type="EMBL" id="CP032317">
    <property type="protein sequence ID" value="AYA37324.1"/>
    <property type="molecule type" value="Genomic_DNA"/>
</dbReference>
<evidence type="ECO:0000256" key="2">
    <source>
        <dbReference type="ARBA" id="ARBA00022898"/>
    </source>
</evidence>
<dbReference type="OrthoDB" id="634606at2"/>
<dbReference type="PROSITE" id="PS00868">
    <property type="entry name" value="CYS_MET_METAB_PP"/>
    <property type="match status" value="1"/>
</dbReference>